<keyword evidence="3" id="KW-1185">Reference proteome</keyword>
<dbReference type="RefSeq" id="WP_208466708.1">
    <property type="nucleotide sequence ID" value="NZ_JAGFNS010000004.1"/>
</dbReference>
<dbReference type="EMBL" id="JAGFNS010000004">
    <property type="protein sequence ID" value="MBO3737507.1"/>
    <property type="molecule type" value="Genomic_DNA"/>
</dbReference>
<dbReference type="InterPro" id="IPR003018">
    <property type="entry name" value="GAF"/>
</dbReference>
<name>A0ABS3UIK5_9ACTN</name>
<feature type="domain" description="GAF" evidence="1">
    <location>
        <begin position="21"/>
        <end position="80"/>
    </location>
</feature>
<comment type="caution">
    <text evidence="2">The sequence shown here is derived from an EMBL/GenBank/DDBJ whole genome shotgun (WGS) entry which is preliminary data.</text>
</comment>
<proteinExistence type="predicted"/>
<protein>
    <submittedName>
        <fullName evidence="2">GAF domain-containing protein</fullName>
    </submittedName>
</protein>
<evidence type="ECO:0000259" key="1">
    <source>
        <dbReference type="Pfam" id="PF01590"/>
    </source>
</evidence>
<gene>
    <name evidence="2" type="ORF">J5X75_08230</name>
</gene>
<evidence type="ECO:0000313" key="3">
    <source>
        <dbReference type="Proteomes" id="UP000679690"/>
    </source>
</evidence>
<sequence length="119" mass="12428">MRHHGLTPAFLRCFAAVPPAWGTAPATGEPVLIGDVTTSPIFAGQPALAVMLAAGFRSVHSYPLRDEHGALLGMLSLYYRAAGRHPGQGRLAWAATRALTEVRSTSSPSPAPPATCPVT</sequence>
<organism evidence="2 3">
    <name type="scientific">Actinoplanes flavus</name>
    <dbReference type="NCBI Taxonomy" id="2820290"/>
    <lineage>
        <taxon>Bacteria</taxon>
        <taxon>Bacillati</taxon>
        <taxon>Actinomycetota</taxon>
        <taxon>Actinomycetes</taxon>
        <taxon>Micromonosporales</taxon>
        <taxon>Micromonosporaceae</taxon>
        <taxon>Actinoplanes</taxon>
    </lineage>
</organism>
<evidence type="ECO:0000313" key="2">
    <source>
        <dbReference type="EMBL" id="MBO3737507.1"/>
    </source>
</evidence>
<dbReference type="InterPro" id="IPR029016">
    <property type="entry name" value="GAF-like_dom_sf"/>
</dbReference>
<dbReference type="SUPFAM" id="SSF55781">
    <property type="entry name" value="GAF domain-like"/>
    <property type="match status" value="1"/>
</dbReference>
<reference evidence="2 3" key="1">
    <citation type="submission" date="2021-03" db="EMBL/GenBank/DDBJ databases">
        <title>Actinoplanes flavus sp. nov., a novel actinomycete isolated from Coconut Palm rhizosphere soil.</title>
        <authorList>
            <person name="Luo X."/>
        </authorList>
    </citation>
    <scope>NUCLEOTIDE SEQUENCE [LARGE SCALE GENOMIC DNA]</scope>
    <source>
        <strain evidence="2 3">NEAU-H7</strain>
    </source>
</reference>
<dbReference type="Pfam" id="PF01590">
    <property type="entry name" value="GAF"/>
    <property type="match status" value="1"/>
</dbReference>
<dbReference type="Proteomes" id="UP000679690">
    <property type="component" value="Unassembled WGS sequence"/>
</dbReference>
<accession>A0ABS3UIK5</accession>
<dbReference type="Gene3D" id="3.30.450.40">
    <property type="match status" value="1"/>
</dbReference>